<dbReference type="InterPro" id="IPR002052">
    <property type="entry name" value="DNA_methylase_N6_adenine_CS"/>
</dbReference>
<dbReference type="GO" id="GO:0009007">
    <property type="term" value="F:site-specific DNA-methyltransferase (adenine-specific) activity"/>
    <property type="evidence" value="ECO:0007669"/>
    <property type="project" value="UniProtKB-EC"/>
</dbReference>
<evidence type="ECO:0000256" key="1">
    <source>
        <dbReference type="ARBA" id="ARBA00011900"/>
    </source>
</evidence>
<evidence type="ECO:0000256" key="4">
    <source>
        <dbReference type="ARBA" id="ARBA00022691"/>
    </source>
</evidence>
<protein>
    <recommendedName>
        <fullName evidence="1">site-specific DNA-methyltransferase (adenine-specific)</fullName>
        <ecNumber evidence="1">2.1.1.72</ecNumber>
    </recommendedName>
</protein>
<dbReference type="EC" id="2.1.1.72" evidence="1"/>
<dbReference type="AlphaFoldDB" id="C7XNH4"/>
<dbReference type="Gene3D" id="3.40.50.150">
    <property type="entry name" value="Vaccinia Virus protein VP39"/>
    <property type="match status" value="1"/>
</dbReference>
<dbReference type="InterPro" id="IPR011639">
    <property type="entry name" value="MethylTrfase_TaqI-like_dom"/>
</dbReference>
<dbReference type="Pfam" id="PF20465">
    <property type="entry name" value="MmeI_hel"/>
    <property type="match status" value="1"/>
</dbReference>
<dbReference type="GO" id="GO:0032259">
    <property type="term" value="P:methylation"/>
    <property type="evidence" value="ECO:0007669"/>
    <property type="project" value="UniProtKB-KW"/>
</dbReference>
<comment type="catalytic activity">
    <reaction evidence="5">
        <text>a 2'-deoxyadenosine in DNA + S-adenosyl-L-methionine = an N(6)-methyl-2'-deoxyadenosine in DNA + S-adenosyl-L-homocysteine + H(+)</text>
        <dbReference type="Rhea" id="RHEA:15197"/>
        <dbReference type="Rhea" id="RHEA-COMP:12418"/>
        <dbReference type="Rhea" id="RHEA-COMP:12419"/>
        <dbReference type="ChEBI" id="CHEBI:15378"/>
        <dbReference type="ChEBI" id="CHEBI:57856"/>
        <dbReference type="ChEBI" id="CHEBI:59789"/>
        <dbReference type="ChEBI" id="CHEBI:90615"/>
        <dbReference type="ChEBI" id="CHEBI:90616"/>
        <dbReference type="EC" id="2.1.1.72"/>
    </reaction>
</comment>
<name>C7XNH4_FUSVC</name>
<evidence type="ECO:0000256" key="2">
    <source>
        <dbReference type="ARBA" id="ARBA00022603"/>
    </source>
</evidence>
<evidence type="ECO:0000313" key="9">
    <source>
        <dbReference type="Proteomes" id="UP000016231"/>
    </source>
</evidence>
<dbReference type="GO" id="GO:0003676">
    <property type="term" value="F:nucleic acid binding"/>
    <property type="evidence" value="ECO:0007669"/>
    <property type="project" value="InterPro"/>
</dbReference>
<dbReference type="PROSITE" id="PS00092">
    <property type="entry name" value="N6_MTASE"/>
    <property type="match status" value="1"/>
</dbReference>
<dbReference type="InterPro" id="IPR029063">
    <property type="entry name" value="SAM-dependent_MTases_sf"/>
</dbReference>
<dbReference type="RefSeq" id="WP_008799434.1">
    <property type="nucleotide sequence ID" value="NC_022196.1"/>
</dbReference>
<dbReference type="eggNOG" id="COG1002">
    <property type="taxonomic scope" value="Bacteria"/>
</dbReference>
<dbReference type="InterPro" id="IPR046819">
    <property type="entry name" value="MmeI_hel"/>
</dbReference>
<dbReference type="REBASE" id="69498">
    <property type="entry name" value="FnuA2ORF2134P"/>
</dbReference>
<dbReference type="InterPro" id="IPR050953">
    <property type="entry name" value="N4_N6_ade-DNA_methylase"/>
</dbReference>
<reference evidence="8 9" key="1">
    <citation type="submission" date="2013-08" db="EMBL/GenBank/DDBJ databases">
        <title>The Genome Sequence of Fusobacterium sp. 3_1_36A2.</title>
        <authorList>
            <consortium name="The Broad Institute Genome Sequencing Platform"/>
            <person name="Earl A."/>
            <person name="Ward D."/>
            <person name="Feldgarden M."/>
            <person name="Gevers D."/>
            <person name="Strauss J."/>
            <person name="White A."/>
            <person name="Allen-Vercoe E."/>
            <person name="Walker B."/>
            <person name="Young S.K."/>
            <person name="Zeng Q."/>
            <person name="Gargeya S."/>
            <person name="Fitzgerald M."/>
            <person name="Haas B."/>
            <person name="Abouelleil A."/>
            <person name="Alvarado L."/>
            <person name="Arachchi H.M."/>
            <person name="Berlin A.M."/>
            <person name="Chapman S.B."/>
            <person name="Goldberg J."/>
            <person name="Griggs A."/>
            <person name="Gujja S."/>
            <person name="Hansen M."/>
            <person name="Howarth C."/>
            <person name="Imamovic A."/>
            <person name="Larimer J."/>
            <person name="McCowen C."/>
            <person name="Montmayeur A."/>
            <person name="Murphy C."/>
            <person name="Neiman D."/>
            <person name="Pearson M."/>
            <person name="Priest M."/>
            <person name="Roberts A."/>
            <person name="Saif S."/>
            <person name="Shea T."/>
            <person name="Sisk P."/>
            <person name="Sykes S."/>
            <person name="Wortman J."/>
            <person name="Nusbaum C."/>
            <person name="Birren B."/>
        </authorList>
    </citation>
    <scope>NUCLEOTIDE SEQUENCE [LARGE SCALE GENOMIC DNA]</scope>
    <source>
        <strain evidence="8 9">3_1_36A2</strain>
    </source>
</reference>
<feature type="domain" description="Type II methyltransferase M.TaqI-like" evidence="6">
    <location>
        <begin position="519"/>
        <end position="681"/>
    </location>
</feature>
<dbReference type="eggNOG" id="COG0827">
    <property type="taxonomic scope" value="Bacteria"/>
</dbReference>
<dbReference type="PANTHER" id="PTHR33841">
    <property type="entry name" value="DNA METHYLTRANSFERASE YEEA-RELATED"/>
    <property type="match status" value="1"/>
</dbReference>
<dbReference type="GO" id="GO:0006304">
    <property type="term" value="P:DNA modification"/>
    <property type="evidence" value="ECO:0007669"/>
    <property type="project" value="InterPro"/>
</dbReference>
<dbReference type="STRING" id="469604.HMPREF0946_02136"/>
<evidence type="ECO:0000259" key="7">
    <source>
        <dbReference type="Pfam" id="PF20465"/>
    </source>
</evidence>
<evidence type="ECO:0000256" key="3">
    <source>
        <dbReference type="ARBA" id="ARBA00022679"/>
    </source>
</evidence>
<dbReference type="Pfam" id="PF07669">
    <property type="entry name" value="Eco57I"/>
    <property type="match status" value="1"/>
</dbReference>
<accession>C7XNH4</accession>
<dbReference type="Proteomes" id="UP000016231">
    <property type="component" value="Chromosome"/>
</dbReference>
<gene>
    <name evidence="8" type="ORF">HMPREF0946_02136</name>
</gene>
<evidence type="ECO:0000256" key="5">
    <source>
        <dbReference type="ARBA" id="ARBA00047942"/>
    </source>
</evidence>
<sequence>MSYLYDDKTLAEIAEKEIDLEKNNLKEKREFLNKWINMEKIGTLYSSKEEALQGEFLLNIFSNLLNAVNVTDGKDEWNLERETKTEIDGQKADGVLGFFNKKGNKDVRAVIELKGPTINLDSKLSKDKYARTPVEQAFGYAPKYGASCQWVIVSNFKEIRLYHSNSMLDYQVFYLENLKDDLEFKKFVYLLSFESLVGTGNEKSKSLKLSEEYQKKQIEIEKKFYNLYKQIRIDIFENIRNNNKNISEYIILEKVQKLLDRFLFICFCEDRNLLPRNSFQKVIDRGTENRDLGVFEYFKILCNWINTGNAKQEIPHFNGGLFKADEDLDTLIIDDIVFEKMQAISEYDFDSELNENILGHIFEQSISDIEEFKSQINEQDFDVKKGKRKKDGIFYTPKYITKYIVENTINYWLEDKRIELGEDKLPILTDEDYNHKYKNKTSSVKVFSENYKKHIDFWKKYKEAIKNIKILDPACGSGAFLITAFEFLLKQTNMIDEKLLDLTGEQDLFSDTTRYILENNIFGVDLNRESVEITKLSLWLKSANKNKTLTTLENNIKCGNSLIKDKEFVKDLVFDWEKEFPEVFKNRGFDIVIGNPPYVRQESIKEIKPYLEQNYRVYTGVADLYCYFYELGYNLLKDNGYLGFITSNKWFRTKYGEKLREFLLNYTEFYNIVDYNGTKVFEGATVDSNILIFKKNKVKNSIFSLQIADTIPVEYKQEKLSKESFIFINQNEDFIKEKIERIGKPLKEWDISMNYGIKTGLNEAFIIDKETRDKLLEEDYKNSEIIKPLLRGKDIEKYNILFADKYLIYIPWHFPNTDNPKSFIENEKDFENQYSSVYKYLLKYKDSLSNRNKEETGIRYEWYCLQRYGSK</sequence>
<organism evidence="8 9">
    <name type="scientific">Fusobacterium vincentii 3_1_36A2</name>
    <dbReference type="NCBI Taxonomy" id="469604"/>
    <lineage>
        <taxon>Bacteria</taxon>
        <taxon>Fusobacteriati</taxon>
        <taxon>Fusobacteriota</taxon>
        <taxon>Fusobacteriia</taxon>
        <taxon>Fusobacteriales</taxon>
        <taxon>Fusobacteriaceae</taxon>
        <taxon>Fusobacterium</taxon>
    </lineage>
</organism>
<proteinExistence type="predicted"/>
<dbReference type="PANTHER" id="PTHR33841:SF1">
    <property type="entry name" value="DNA METHYLTRANSFERASE A"/>
    <property type="match status" value="1"/>
</dbReference>
<evidence type="ECO:0000313" key="8">
    <source>
        <dbReference type="EMBL" id="EEU32367.1"/>
    </source>
</evidence>
<keyword evidence="2" id="KW-0489">Methyltransferase</keyword>
<dbReference type="SUPFAM" id="SSF53335">
    <property type="entry name" value="S-adenosyl-L-methionine-dependent methyltransferases"/>
    <property type="match status" value="1"/>
</dbReference>
<dbReference type="PRINTS" id="PR00507">
    <property type="entry name" value="N12N6MTFRASE"/>
</dbReference>
<dbReference type="HOGENOM" id="CLU_002539_2_0_0"/>
<keyword evidence="3" id="KW-0808">Transferase</keyword>
<keyword evidence="4" id="KW-0949">S-adenosyl-L-methionine</keyword>
<dbReference type="EMBL" id="CP003700">
    <property type="protein sequence ID" value="EEU32367.1"/>
    <property type="molecule type" value="Genomic_DNA"/>
</dbReference>
<feature type="domain" description="MmeI-like helicase spacer" evidence="7">
    <location>
        <begin position="254"/>
        <end position="322"/>
    </location>
</feature>
<evidence type="ECO:0000259" key="6">
    <source>
        <dbReference type="Pfam" id="PF07669"/>
    </source>
</evidence>
<dbReference type="KEGG" id="fnc:HMPREF0946_02136"/>